<evidence type="ECO:0000256" key="1">
    <source>
        <dbReference type="ARBA" id="ARBA00004606"/>
    </source>
</evidence>
<evidence type="ECO:0000313" key="9">
    <source>
        <dbReference type="EMBL" id="KAF2641160.1"/>
    </source>
</evidence>
<evidence type="ECO:0000256" key="7">
    <source>
        <dbReference type="SAM" id="MobiDB-lite"/>
    </source>
</evidence>
<gene>
    <name evidence="9" type="ORF">P280DRAFT_468823</name>
</gene>
<protein>
    <recommendedName>
        <fullName evidence="11">Glycosyltransferase family 31 protein</fullName>
    </recommendedName>
</protein>
<dbReference type="InterPro" id="IPR026050">
    <property type="entry name" value="C1GALT1/C1GALT1_chp1"/>
</dbReference>
<comment type="subcellular location">
    <subcellularLocation>
        <location evidence="1">Membrane</location>
        <topology evidence="1">Single-pass type II membrane protein</topology>
    </subcellularLocation>
</comment>
<evidence type="ECO:0000256" key="4">
    <source>
        <dbReference type="ARBA" id="ARBA00022968"/>
    </source>
</evidence>
<evidence type="ECO:0000256" key="2">
    <source>
        <dbReference type="ARBA" id="ARBA00006462"/>
    </source>
</evidence>
<feature type="signal peptide" evidence="8">
    <location>
        <begin position="1"/>
        <end position="26"/>
    </location>
</feature>
<accession>A0A6A6S0P6</accession>
<evidence type="ECO:0008006" key="11">
    <source>
        <dbReference type="Google" id="ProtNLM"/>
    </source>
</evidence>
<keyword evidence="3" id="KW-0812">Transmembrane</keyword>
<feature type="compositionally biased region" description="Pro residues" evidence="7">
    <location>
        <begin position="55"/>
        <end position="66"/>
    </location>
</feature>
<name>A0A6A6S0P6_9PLEO</name>
<keyword evidence="10" id="KW-1185">Reference proteome</keyword>
<evidence type="ECO:0000256" key="5">
    <source>
        <dbReference type="ARBA" id="ARBA00022989"/>
    </source>
</evidence>
<dbReference type="PANTHER" id="PTHR23033">
    <property type="entry name" value="BETA1,3-GALACTOSYLTRANSFERASE"/>
    <property type="match status" value="1"/>
</dbReference>
<feature type="region of interest" description="Disordered" evidence="7">
    <location>
        <begin position="47"/>
        <end position="84"/>
    </location>
</feature>
<dbReference type="GO" id="GO:0016020">
    <property type="term" value="C:membrane"/>
    <property type="evidence" value="ECO:0007669"/>
    <property type="project" value="UniProtKB-SubCell"/>
</dbReference>
<dbReference type="Gene3D" id="3.50.4.10">
    <property type="entry name" value="Hepatocyte Growth Factor"/>
    <property type="match status" value="1"/>
</dbReference>
<evidence type="ECO:0000256" key="6">
    <source>
        <dbReference type="ARBA" id="ARBA00023136"/>
    </source>
</evidence>
<evidence type="ECO:0000313" key="10">
    <source>
        <dbReference type="Proteomes" id="UP000799753"/>
    </source>
</evidence>
<sequence length="529" mass="59696">MPLLTPSRILCAVLSFLLMGFLWTYGMPQQHLTHQLPIINHGGENLIPHLSAGKPAPPGAAGPSTPPTDVAPMSTKAASTTPNTTCKDVRGAADVMVVVRTSKAELSAGLPKQLKTLLSCAPNVAIFSDHAGTVDGFPVYDALESISPYRITKYDEFREYEKIKADTEYKSSLKDAEALDKWKFLPMVYDAYQKAPSHRFYMFLEADTSLTWTNLLQWLDRLDYRIQYYTGAPVTTQNDMQVVQQSPGILLSWGALRAYSKMYRERYAEEWESYVGKECCGDVMLATAMSESHVELVSSWPLLQGEAPSTLDWTERHWCAPIVSWHHMNSAEAELFKTTQEKWSVKHGWATPYLARDAFEELVLPQLGEKKTDWDNISSDTVIKAEPGRKEKEAKDKAEQERKKDEEKKSREAEKSTESTLPPPPKAAPHARRDTADDWEQLGHAIKEAANSIENCQSICNSSKDCLQWRYTPNNDGECHLGKVLLLGKKVEKGGQEWTSGWNMDRINKVTKDWKPCDEADWRFNQQSA</sequence>
<dbReference type="Proteomes" id="UP000799753">
    <property type="component" value="Unassembled WGS sequence"/>
</dbReference>
<keyword evidence="6" id="KW-0472">Membrane</keyword>
<keyword evidence="4" id="KW-0735">Signal-anchor</keyword>
<dbReference type="OrthoDB" id="414175at2759"/>
<feature type="chain" id="PRO_5025580811" description="Glycosyltransferase family 31 protein" evidence="8">
    <location>
        <begin position="27"/>
        <end position="529"/>
    </location>
</feature>
<organism evidence="9 10">
    <name type="scientific">Massarina eburnea CBS 473.64</name>
    <dbReference type="NCBI Taxonomy" id="1395130"/>
    <lineage>
        <taxon>Eukaryota</taxon>
        <taxon>Fungi</taxon>
        <taxon>Dikarya</taxon>
        <taxon>Ascomycota</taxon>
        <taxon>Pezizomycotina</taxon>
        <taxon>Dothideomycetes</taxon>
        <taxon>Pleosporomycetidae</taxon>
        <taxon>Pleosporales</taxon>
        <taxon>Massarineae</taxon>
        <taxon>Massarinaceae</taxon>
        <taxon>Massarina</taxon>
    </lineage>
</organism>
<feature type="region of interest" description="Disordered" evidence="7">
    <location>
        <begin position="378"/>
        <end position="435"/>
    </location>
</feature>
<dbReference type="Gene3D" id="3.90.550.50">
    <property type="match status" value="1"/>
</dbReference>
<dbReference type="PANTHER" id="PTHR23033:SF47">
    <property type="entry name" value="APPLE DOMAIN-CONTAINING PROTEIN-RELATED"/>
    <property type="match status" value="1"/>
</dbReference>
<dbReference type="EMBL" id="MU006783">
    <property type="protein sequence ID" value="KAF2641160.1"/>
    <property type="molecule type" value="Genomic_DNA"/>
</dbReference>
<comment type="similarity">
    <text evidence="2">Belongs to the glycosyltransferase 31 family. Beta3-Gal-T subfamily.</text>
</comment>
<proteinExistence type="inferred from homology"/>
<reference evidence="9" key="1">
    <citation type="journal article" date="2020" name="Stud. Mycol.">
        <title>101 Dothideomycetes genomes: a test case for predicting lifestyles and emergence of pathogens.</title>
        <authorList>
            <person name="Haridas S."/>
            <person name="Albert R."/>
            <person name="Binder M."/>
            <person name="Bloem J."/>
            <person name="Labutti K."/>
            <person name="Salamov A."/>
            <person name="Andreopoulos B."/>
            <person name="Baker S."/>
            <person name="Barry K."/>
            <person name="Bills G."/>
            <person name="Bluhm B."/>
            <person name="Cannon C."/>
            <person name="Castanera R."/>
            <person name="Culley D."/>
            <person name="Daum C."/>
            <person name="Ezra D."/>
            <person name="Gonzalez J."/>
            <person name="Henrissat B."/>
            <person name="Kuo A."/>
            <person name="Liang C."/>
            <person name="Lipzen A."/>
            <person name="Lutzoni F."/>
            <person name="Magnuson J."/>
            <person name="Mondo S."/>
            <person name="Nolan M."/>
            <person name="Ohm R."/>
            <person name="Pangilinan J."/>
            <person name="Park H.-J."/>
            <person name="Ramirez L."/>
            <person name="Alfaro M."/>
            <person name="Sun H."/>
            <person name="Tritt A."/>
            <person name="Yoshinaga Y."/>
            <person name="Zwiers L.-H."/>
            <person name="Turgeon B."/>
            <person name="Goodwin S."/>
            <person name="Spatafora J."/>
            <person name="Crous P."/>
            <person name="Grigoriev I."/>
        </authorList>
    </citation>
    <scope>NUCLEOTIDE SEQUENCE</scope>
    <source>
        <strain evidence="9">CBS 473.64</strain>
    </source>
</reference>
<feature type="compositionally biased region" description="Basic and acidic residues" evidence="7">
    <location>
        <begin position="386"/>
        <end position="417"/>
    </location>
</feature>
<evidence type="ECO:0000256" key="3">
    <source>
        <dbReference type="ARBA" id="ARBA00022692"/>
    </source>
</evidence>
<keyword evidence="8" id="KW-0732">Signal</keyword>
<evidence type="ECO:0000256" key="8">
    <source>
        <dbReference type="SAM" id="SignalP"/>
    </source>
</evidence>
<keyword evidence="5" id="KW-1133">Transmembrane helix</keyword>
<dbReference type="AlphaFoldDB" id="A0A6A6S0P6"/>